<sequence length="62" mass="6594">MPKIIARVATTTRDFPFHEKALNGGTLIAALIMSGMAKIPTENSALGWQSDTVANPATLKPK</sequence>
<evidence type="ECO:0000313" key="2">
    <source>
        <dbReference type="Proteomes" id="UP000273154"/>
    </source>
</evidence>
<organism evidence="1 2">
    <name type="scientific">Parolsenella catena</name>
    <dbReference type="NCBI Taxonomy" id="2003188"/>
    <lineage>
        <taxon>Bacteria</taxon>
        <taxon>Bacillati</taxon>
        <taxon>Actinomycetota</taxon>
        <taxon>Coriobacteriia</taxon>
        <taxon>Coriobacteriales</taxon>
        <taxon>Atopobiaceae</taxon>
        <taxon>Parolsenella</taxon>
    </lineage>
</organism>
<reference evidence="2" key="1">
    <citation type="submission" date="2018-11" db="EMBL/GenBank/DDBJ databases">
        <title>Comparative genomics of Parolsenella catena and Libanicoccus massiliensis: Reclassification of Libanicoccus massiliensis as Parolsenella massiliensis comb. nov.</title>
        <authorList>
            <person name="Sakamoto M."/>
            <person name="Ikeyama N."/>
            <person name="Murakami T."/>
            <person name="Mori H."/>
            <person name="Yuki M."/>
            <person name="Ohkuma M."/>
        </authorList>
    </citation>
    <scope>NUCLEOTIDE SEQUENCE [LARGE SCALE GENOMIC DNA]</scope>
    <source>
        <strain evidence="2">JCM 31932</strain>
    </source>
</reference>
<accession>A0A3G9K8P8</accession>
<protein>
    <submittedName>
        <fullName evidence="1">Uncharacterized protein</fullName>
    </submittedName>
</protein>
<name>A0A3G9K8P8_9ACTN</name>
<gene>
    <name evidence="1" type="ORF">Pcatena_12060</name>
</gene>
<proteinExistence type="predicted"/>
<evidence type="ECO:0000313" key="1">
    <source>
        <dbReference type="EMBL" id="BBH50619.1"/>
    </source>
</evidence>
<keyword evidence="2" id="KW-1185">Reference proteome</keyword>
<dbReference type="KEGG" id="pcat:Pcatena_12060"/>
<dbReference type="Proteomes" id="UP000273154">
    <property type="component" value="Chromosome"/>
</dbReference>
<dbReference type="AlphaFoldDB" id="A0A3G9K8P8"/>
<dbReference type="EMBL" id="AP019367">
    <property type="protein sequence ID" value="BBH50619.1"/>
    <property type="molecule type" value="Genomic_DNA"/>
</dbReference>